<dbReference type="OrthoDB" id="9761717at2"/>
<dbReference type="Proteomes" id="UP000236724">
    <property type="component" value="Unassembled WGS sequence"/>
</dbReference>
<dbReference type="GO" id="GO:0008901">
    <property type="term" value="F:ferredoxin hydrogenase activity"/>
    <property type="evidence" value="ECO:0007669"/>
    <property type="project" value="InterPro"/>
</dbReference>
<dbReference type="GO" id="GO:0047985">
    <property type="term" value="F:hydrogen dehydrogenase activity"/>
    <property type="evidence" value="ECO:0007669"/>
    <property type="project" value="UniProtKB-EC"/>
</dbReference>
<dbReference type="Pfam" id="PF00374">
    <property type="entry name" value="NiFeSe_Hases"/>
    <property type="match status" value="2"/>
</dbReference>
<evidence type="ECO:0000313" key="3">
    <source>
        <dbReference type="EMBL" id="SEH05845.1"/>
    </source>
</evidence>
<evidence type="ECO:0000313" key="4">
    <source>
        <dbReference type="Proteomes" id="UP000236724"/>
    </source>
</evidence>
<feature type="binding site" evidence="2">
    <location>
        <position position="375"/>
    </location>
    <ligand>
        <name>Mg(2+)</name>
        <dbReference type="ChEBI" id="CHEBI:18420"/>
    </ligand>
</feature>
<feature type="binding site" evidence="2">
    <location>
        <position position="72"/>
    </location>
    <ligand>
        <name>Ni(2+)</name>
        <dbReference type="ChEBI" id="CHEBI:49786"/>
    </ligand>
</feature>
<protein>
    <submittedName>
        <fullName evidence="3">NAD-reducing hydrogenase HoxS subunit beta</fullName>
        <ecNumber evidence="3">1.12.1.2</ecNumber>
    </submittedName>
</protein>
<feature type="binding site" evidence="2">
    <location>
        <position position="69"/>
    </location>
    <ligand>
        <name>Ni(2+)</name>
        <dbReference type="ChEBI" id="CHEBI:49786"/>
    </ligand>
</feature>
<dbReference type="InterPro" id="IPR029014">
    <property type="entry name" value="NiFe-Hase_large"/>
</dbReference>
<dbReference type="GO" id="GO:0016151">
    <property type="term" value="F:nickel cation binding"/>
    <property type="evidence" value="ECO:0007669"/>
    <property type="project" value="InterPro"/>
</dbReference>
<comment type="cofactor">
    <cofactor evidence="2">
        <name>Fe cation</name>
        <dbReference type="ChEBI" id="CHEBI:24875"/>
    </cofactor>
</comment>
<name>A0A1H6FA09_9GAMM</name>
<feature type="binding site" evidence="2">
    <location>
        <position position="50"/>
    </location>
    <ligand>
        <name>Mg(2+)</name>
        <dbReference type="ChEBI" id="CHEBI:18420"/>
    </ligand>
</feature>
<keyword evidence="2" id="KW-0533">Nickel</keyword>
<keyword evidence="2" id="KW-0479">Metal-binding</keyword>
<dbReference type="RefSeq" id="WP_103919711.1">
    <property type="nucleotide sequence ID" value="NZ_FMSV02000394.1"/>
</dbReference>
<dbReference type="InterPro" id="IPR018194">
    <property type="entry name" value="Ni-dep_hyd_lsu_Ni_BS"/>
</dbReference>
<dbReference type="InterPro" id="IPR001501">
    <property type="entry name" value="Ni-dep_hyd_lsu"/>
</dbReference>
<feature type="binding site" evidence="2">
    <location>
        <position position="72"/>
    </location>
    <ligand>
        <name>Fe cation</name>
        <dbReference type="ChEBI" id="CHEBI:24875"/>
    </ligand>
</feature>
<dbReference type="PANTHER" id="PTHR43600">
    <property type="entry name" value="COENZYME F420 HYDROGENASE, SUBUNIT ALPHA"/>
    <property type="match status" value="1"/>
</dbReference>
<dbReference type="EC" id="1.12.1.2" evidence="3"/>
<comment type="cofactor">
    <cofactor evidence="2">
        <name>Ni(2+)</name>
        <dbReference type="ChEBI" id="CHEBI:49786"/>
    </cofactor>
</comment>
<dbReference type="Gene3D" id="1.10.645.10">
    <property type="entry name" value="Cytochrome-c3 Hydrogenase, chain B"/>
    <property type="match status" value="1"/>
</dbReference>
<proteinExistence type="predicted"/>
<keyword evidence="1 3" id="KW-0560">Oxidoreductase</keyword>
<feature type="binding site" evidence="2">
    <location>
        <position position="423"/>
    </location>
    <ligand>
        <name>Fe cation</name>
        <dbReference type="ChEBI" id="CHEBI:24875"/>
    </ligand>
</feature>
<evidence type="ECO:0000256" key="1">
    <source>
        <dbReference type="ARBA" id="ARBA00023002"/>
    </source>
</evidence>
<organism evidence="3 4">
    <name type="scientific">Candidatus Venteria ishoeyi</name>
    <dbReference type="NCBI Taxonomy" id="1899563"/>
    <lineage>
        <taxon>Bacteria</taxon>
        <taxon>Pseudomonadati</taxon>
        <taxon>Pseudomonadota</taxon>
        <taxon>Gammaproteobacteria</taxon>
        <taxon>Thiotrichales</taxon>
        <taxon>Thiotrichaceae</taxon>
        <taxon>Venteria</taxon>
    </lineage>
</organism>
<dbReference type="GO" id="GO:0003677">
    <property type="term" value="F:DNA binding"/>
    <property type="evidence" value="ECO:0007669"/>
    <property type="project" value="UniProtKB-KW"/>
</dbReference>
<dbReference type="PROSITE" id="PS00508">
    <property type="entry name" value="NI_HGENASE_L_2"/>
    <property type="match status" value="1"/>
</dbReference>
<sequence>MKQTNSHRDLRINVPVLARVEGEGALELDISQGEIKNLKLRIFEPPRLFEKFVEGYHHTDLLDMVARICGICPVAYQMSAVQALEKLFGHTPTPWVSDMRRVMYCGEWLQSHSLHIHLLAAPDFLGFDNAIAMAKDFPQEVRRGLSLQGLGNDLMVLFGARSVHPVGICVGGFYHAPEAEKVAAIRARLQAALPQAEALVHWCAGLKFPQDEQSFISVALRHPDEYAIYAGDLVSDQGLNVPIEDYAQHFQEFQSPHSTALHAALNGQPYLVGPLARLNLNLEQLPDTVRSNLEATGITFPSKMMFHSILARAVELHFILLEALRLLKDYEAPEQSRQIVEPVAGTATGASEAPRGLLWHQYQVDAEGRIQSATIIPPTSQNQARMEQDIALSLQNYGLEHTDEQLRLHAEQVIRNYDPCISCATHFLQLKIRR</sequence>
<dbReference type="SUPFAM" id="SSF56762">
    <property type="entry name" value="HydB/Nqo4-like"/>
    <property type="match status" value="1"/>
</dbReference>
<keyword evidence="3" id="KW-0371">Homeobox</keyword>
<reference evidence="3 4" key="1">
    <citation type="submission" date="2016-10" db="EMBL/GenBank/DDBJ databases">
        <authorList>
            <person name="de Groot N.N."/>
        </authorList>
    </citation>
    <scope>NUCLEOTIDE SEQUENCE [LARGE SCALE GENOMIC DNA]</scope>
    <source>
        <strain evidence="3">MBHS1</strain>
    </source>
</reference>
<evidence type="ECO:0000256" key="2">
    <source>
        <dbReference type="PIRSR" id="PIRSR601501-1"/>
    </source>
</evidence>
<gene>
    <name evidence="3" type="primary">hoxH</name>
    <name evidence="3" type="ORF">MBHS_01700</name>
</gene>
<keyword evidence="2" id="KW-0460">Magnesium</keyword>
<dbReference type="AlphaFoldDB" id="A0A1H6FA09"/>
<feature type="binding site" evidence="2">
    <location>
        <position position="426"/>
    </location>
    <ligand>
        <name>Mg(2+)</name>
        <dbReference type="ChEBI" id="CHEBI:18420"/>
    </ligand>
</feature>
<dbReference type="EMBL" id="FMSV02000394">
    <property type="protein sequence ID" value="SEH05845.1"/>
    <property type="molecule type" value="Genomic_DNA"/>
</dbReference>
<keyword evidence="4" id="KW-1185">Reference proteome</keyword>
<accession>A0A1H6FA09</accession>
<dbReference type="PANTHER" id="PTHR43600:SF4">
    <property type="entry name" value="CYTOSOLIC NIFE-HYDROGENASE, ALPHA SUBUNIT"/>
    <property type="match status" value="1"/>
</dbReference>
<feature type="binding site" evidence="2">
    <location>
        <position position="420"/>
    </location>
    <ligand>
        <name>Ni(2+)</name>
        <dbReference type="ChEBI" id="CHEBI:49786"/>
    </ligand>
</feature>
<keyword evidence="2" id="KW-0408">Iron</keyword>